<dbReference type="Proteomes" id="UP000255125">
    <property type="component" value="Unassembled WGS sequence"/>
</dbReference>
<name>A0A379IFT1_PSEFL</name>
<accession>A0A379IFT1</accession>
<gene>
    <name evidence="1" type="ORF">NCTC10392_03606</name>
</gene>
<dbReference type="AlphaFoldDB" id="A0A379IFT1"/>
<evidence type="ECO:0000313" key="1">
    <source>
        <dbReference type="EMBL" id="SUD31668.1"/>
    </source>
</evidence>
<organism evidence="1 2">
    <name type="scientific">Pseudomonas fluorescens</name>
    <dbReference type="NCBI Taxonomy" id="294"/>
    <lineage>
        <taxon>Bacteria</taxon>
        <taxon>Pseudomonadati</taxon>
        <taxon>Pseudomonadota</taxon>
        <taxon>Gammaproteobacteria</taxon>
        <taxon>Pseudomonadales</taxon>
        <taxon>Pseudomonadaceae</taxon>
        <taxon>Pseudomonas</taxon>
    </lineage>
</organism>
<proteinExistence type="predicted"/>
<sequence>MDQSGCHTCRFLHRGTRRESGPMRKQAFGEIIRSRCLECVLPGEKLCSLDFAPLLHKHVLSLGIEPSALLAIVAGGCKKGLRQAGSLSSKRR</sequence>
<protein>
    <submittedName>
        <fullName evidence="1">Uncharacterized protein</fullName>
    </submittedName>
</protein>
<dbReference type="EMBL" id="UGUS01000002">
    <property type="protein sequence ID" value="SUD31668.1"/>
    <property type="molecule type" value="Genomic_DNA"/>
</dbReference>
<reference evidence="1 2" key="1">
    <citation type="submission" date="2018-06" db="EMBL/GenBank/DDBJ databases">
        <authorList>
            <consortium name="Pathogen Informatics"/>
            <person name="Doyle S."/>
        </authorList>
    </citation>
    <scope>NUCLEOTIDE SEQUENCE [LARGE SCALE GENOMIC DNA]</scope>
    <source>
        <strain evidence="1 2">NCTC10392</strain>
    </source>
</reference>
<evidence type="ECO:0000313" key="2">
    <source>
        <dbReference type="Proteomes" id="UP000255125"/>
    </source>
</evidence>